<dbReference type="InterPro" id="IPR051698">
    <property type="entry name" value="Transposase_11-like"/>
</dbReference>
<evidence type="ECO:0000259" key="1">
    <source>
        <dbReference type="Pfam" id="PF13808"/>
    </source>
</evidence>
<evidence type="ECO:0000313" key="3">
    <source>
        <dbReference type="Proteomes" id="UP000254040"/>
    </source>
</evidence>
<dbReference type="InterPro" id="IPR047647">
    <property type="entry name" value="ISAs1_transpos"/>
</dbReference>
<protein>
    <submittedName>
        <fullName evidence="2">Transposase IS4 family protein</fullName>
    </submittedName>
</protein>
<sequence length="168" mass="19404">MMSSEDLPGFLYHFDTLEDPRIDRKKLYPLTELLFVVICANLCGAQSWGDLKTVIMLESRVSSGGHTAIEQRYFISSMAANAKQIAQTIRSHWAVENILHWVLDVTLREDDSRERKDHAPENRAMVRHIILNRLQNTKKKFKDMSIRRLQKKAGWGDSTLDMILMAAF</sequence>
<dbReference type="PANTHER" id="PTHR30298">
    <property type="entry name" value="H REPEAT-ASSOCIATED PREDICTED TRANSPOSASE"/>
    <property type="match status" value="1"/>
</dbReference>
<proteinExistence type="predicted"/>
<gene>
    <name evidence="2" type="ORF">NCTC12239_00381</name>
</gene>
<evidence type="ECO:0000313" key="2">
    <source>
        <dbReference type="EMBL" id="STX61466.1"/>
    </source>
</evidence>
<feature type="domain" description="H repeat-associated protein N-terminal" evidence="1">
    <location>
        <begin position="13"/>
        <end position="54"/>
    </location>
</feature>
<organism evidence="2 3">
    <name type="scientific">Legionella moravica</name>
    <dbReference type="NCBI Taxonomy" id="39962"/>
    <lineage>
        <taxon>Bacteria</taxon>
        <taxon>Pseudomonadati</taxon>
        <taxon>Pseudomonadota</taxon>
        <taxon>Gammaproteobacteria</taxon>
        <taxon>Legionellales</taxon>
        <taxon>Legionellaceae</taxon>
        <taxon>Legionella</taxon>
    </lineage>
</organism>
<dbReference type="EMBL" id="UGOG01000001">
    <property type="protein sequence ID" value="STX61466.1"/>
    <property type="molecule type" value="Genomic_DNA"/>
</dbReference>
<dbReference type="OrthoDB" id="5635901at2"/>
<accession>A0A378JSN7</accession>
<dbReference type="InterPro" id="IPR032806">
    <property type="entry name" value="YbfD_N"/>
</dbReference>
<dbReference type="GO" id="GO:0004803">
    <property type="term" value="F:transposase activity"/>
    <property type="evidence" value="ECO:0007669"/>
    <property type="project" value="InterPro"/>
</dbReference>
<name>A0A378JSN7_9GAMM</name>
<dbReference type="PANTHER" id="PTHR30298:SF0">
    <property type="entry name" value="PROTEIN YBFL-RELATED"/>
    <property type="match status" value="1"/>
</dbReference>
<dbReference type="AlphaFoldDB" id="A0A378JSN7"/>
<dbReference type="Proteomes" id="UP000254040">
    <property type="component" value="Unassembled WGS sequence"/>
</dbReference>
<dbReference type="Pfam" id="PF13808">
    <property type="entry name" value="DDE_Tnp_1_assoc"/>
    <property type="match status" value="1"/>
</dbReference>
<dbReference type="STRING" id="39962.Lmor_2069"/>
<dbReference type="GO" id="GO:0003677">
    <property type="term" value="F:DNA binding"/>
    <property type="evidence" value="ECO:0007669"/>
    <property type="project" value="InterPro"/>
</dbReference>
<dbReference type="RefSeq" id="WP_081675624.1">
    <property type="nucleotide sequence ID" value="NZ_UGOG01000001.1"/>
</dbReference>
<dbReference type="GO" id="GO:0006313">
    <property type="term" value="P:DNA transposition"/>
    <property type="evidence" value="ECO:0007669"/>
    <property type="project" value="InterPro"/>
</dbReference>
<reference evidence="2 3" key="1">
    <citation type="submission" date="2018-06" db="EMBL/GenBank/DDBJ databases">
        <authorList>
            <consortium name="Pathogen Informatics"/>
            <person name="Doyle S."/>
        </authorList>
    </citation>
    <scope>NUCLEOTIDE SEQUENCE [LARGE SCALE GENOMIC DNA]</scope>
    <source>
        <strain evidence="2 3">NCTC12239</strain>
    </source>
</reference>
<dbReference type="NCBIfam" id="NF033564">
    <property type="entry name" value="transpos_ISAs1"/>
    <property type="match status" value="1"/>
</dbReference>